<dbReference type="HOGENOM" id="CLU_3053969_0_0_1"/>
<keyword evidence="1" id="KW-0812">Transmembrane</keyword>
<reference evidence="2" key="2">
    <citation type="submission" date="2018-08" db="UniProtKB">
        <authorList>
            <consortium name="EnsemblPlants"/>
        </authorList>
    </citation>
    <scope>IDENTIFICATION</scope>
    <source>
        <strain evidence="2">Yugu1</strain>
    </source>
</reference>
<dbReference type="AlphaFoldDB" id="K3ZBS1"/>
<dbReference type="EnsemblPlants" id="KQL16437">
    <property type="protein sequence ID" value="KQL16437"/>
    <property type="gene ID" value="SETIT_023992mg"/>
</dbReference>
<proteinExistence type="predicted"/>
<keyword evidence="3" id="KW-1185">Reference proteome</keyword>
<keyword evidence="1" id="KW-0472">Membrane</keyword>
<feature type="transmembrane region" description="Helical" evidence="1">
    <location>
        <begin position="6"/>
        <end position="25"/>
    </location>
</feature>
<dbReference type="InParanoid" id="K3ZBS1"/>
<sequence>MLHWRFLTMFSTISYLMFLSIYHLLVRPLLMGFGIIDYVHDPEYSVHRMYFKSL</sequence>
<evidence type="ECO:0000256" key="1">
    <source>
        <dbReference type="SAM" id="Phobius"/>
    </source>
</evidence>
<dbReference type="Gramene" id="KQL16437">
    <property type="protein sequence ID" value="KQL16437"/>
    <property type="gene ID" value="SETIT_023992mg"/>
</dbReference>
<dbReference type="EMBL" id="AGNK02001975">
    <property type="status" value="NOT_ANNOTATED_CDS"/>
    <property type="molecule type" value="Genomic_DNA"/>
</dbReference>
<protein>
    <submittedName>
        <fullName evidence="2">Uncharacterized protein</fullName>
    </submittedName>
</protein>
<dbReference type="Proteomes" id="UP000004995">
    <property type="component" value="Unassembled WGS sequence"/>
</dbReference>
<accession>K3ZBS1</accession>
<name>K3ZBS1_SETIT</name>
<reference evidence="3" key="1">
    <citation type="journal article" date="2012" name="Nat. Biotechnol.">
        <title>Reference genome sequence of the model plant Setaria.</title>
        <authorList>
            <person name="Bennetzen J.L."/>
            <person name="Schmutz J."/>
            <person name="Wang H."/>
            <person name="Percifield R."/>
            <person name="Hawkins J."/>
            <person name="Pontaroli A.C."/>
            <person name="Estep M."/>
            <person name="Feng L."/>
            <person name="Vaughn J.N."/>
            <person name="Grimwood J."/>
            <person name="Jenkins J."/>
            <person name="Barry K."/>
            <person name="Lindquist E."/>
            <person name="Hellsten U."/>
            <person name="Deshpande S."/>
            <person name="Wang X."/>
            <person name="Wu X."/>
            <person name="Mitros T."/>
            <person name="Triplett J."/>
            <person name="Yang X."/>
            <person name="Ye C.Y."/>
            <person name="Mauro-Herrera M."/>
            <person name="Wang L."/>
            <person name="Li P."/>
            <person name="Sharma M."/>
            <person name="Sharma R."/>
            <person name="Ronald P.C."/>
            <person name="Panaud O."/>
            <person name="Kellogg E.A."/>
            <person name="Brutnell T.P."/>
            <person name="Doust A.N."/>
            <person name="Tuskan G.A."/>
            <person name="Rokhsar D."/>
            <person name="Devos K.M."/>
        </authorList>
    </citation>
    <scope>NUCLEOTIDE SEQUENCE [LARGE SCALE GENOMIC DNA]</scope>
    <source>
        <strain evidence="3">cv. Yugu1</strain>
    </source>
</reference>
<keyword evidence="1" id="KW-1133">Transmembrane helix</keyword>
<organism evidence="2 3">
    <name type="scientific">Setaria italica</name>
    <name type="common">Foxtail millet</name>
    <name type="synonym">Panicum italicum</name>
    <dbReference type="NCBI Taxonomy" id="4555"/>
    <lineage>
        <taxon>Eukaryota</taxon>
        <taxon>Viridiplantae</taxon>
        <taxon>Streptophyta</taxon>
        <taxon>Embryophyta</taxon>
        <taxon>Tracheophyta</taxon>
        <taxon>Spermatophyta</taxon>
        <taxon>Magnoliopsida</taxon>
        <taxon>Liliopsida</taxon>
        <taxon>Poales</taxon>
        <taxon>Poaceae</taxon>
        <taxon>PACMAD clade</taxon>
        <taxon>Panicoideae</taxon>
        <taxon>Panicodae</taxon>
        <taxon>Paniceae</taxon>
        <taxon>Cenchrinae</taxon>
        <taxon>Setaria</taxon>
    </lineage>
</organism>
<evidence type="ECO:0000313" key="3">
    <source>
        <dbReference type="Proteomes" id="UP000004995"/>
    </source>
</evidence>
<evidence type="ECO:0000313" key="2">
    <source>
        <dbReference type="EnsemblPlants" id="KQL16437"/>
    </source>
</evidence>